<evidence type="ECO:0000259" key="1">
    <source>
        <dbReference type="Pfam" id="PF19138"/>
    </source>
</evidence>
<dbReference type="Pfam" id="PF19138">
    <property type="entry name" value="TbsP_N"/>
    <property type="match status" value="1"/>
</dbReference>
<proteinExistence type="predicted"/>
<dbReference type="InterPro" id="IPR056163">
    <property type="entry name" value="TbsP_C"/>
</dbReference>
<sequence length="276" mass="29958">MALRPSTVETATAEVFQDVLSGSSDGVLAIGLNETATAELLHSLDGMEDPPFVRLLTYESVLKWIREDFVTASVAAELVATNTLSAQMAEGPFENVLLVTDESVTAIISTKDDVVGLSTENPELVEGTRAYWEGLYKESGSFPLRTPAYSAVGDSLVAEFGPELVDDFRSMLDALESTRGQNPDEVVIALLVAAKHEKLLYDISRWGENIGIASKATFSREKMRLEEAGLIATEKVPVDVGRPRLRLLLGDERLRTEAAEEFVSVVRDELPAGVSP</sequence>
<feature type="domain" description="Transcriptional regulator TbsP-like C-terminal" evidence="2">
    <location>
        <begin position="148"/>
        <end position="267"/>
    </location>
</feature>
<dbReference type="PATRIC" id="fig|1132509.6.peg.2636"/>
<dbReference type="NCBIfam" id="NF047393">
    <property type="entry name" value="TransRegTbspHalo"/>
    <property type="match status" value="1"/>
</dbReference>
<evidence type="ECO:0000313" key="4">
    <source>
        <dbReference type="Proteomes" id="UP000011566"/>
    </source>
</evidence>
<organism evidence="3 4">
    <name type="scientific">Halococcus hamelinensis 100A6</name>
    <dbReference type="NCBI Taxonomy" id="1132509"/>
    <lineage>
        <taxon>Archaea</taxon>
        <taxon>Methanobacteriati</taxon>
        <taxon>Methanobacteriota</taxon>
        <taxon>Stenosarchaea group</taxon>
        <taxon>Halobacteria</taxon>
        <taxon>Halobacteriales</taxon>
        <taxon>Halococcaceae</taxon>
        <taxon>Halococcus</taxon>
    </lineage>
</organism>
<comment type="caution">
    <text evidence="3">The sequence shown here is derived from an EMBL/GenBank/DDBJ whole genome shotgun (WGS) entry which is preliminary data.</text>
</comment>
<accession>M0LY38</accession>
<feature type="domain" description="Transcriptional regulator TbsP N-terminal" evidence="1">
    <location>
        <begin position="7"/>
        <end position="147"/>
    </location>
</feature>
<evidence type="ECO:0008006" key="5">
    <source>
        <dbReference type="Google" id="ProtNLM"/>
    </source>
</evidence>
<protein>
    <recommendedName>
        <fullName evidence="5">Transcriptional regulator</fullName>
    </recommendedName>
</protein>
<dbReference type="InterPro" id="IPR043859">
    <property type="entry name" value="TbsP-like_N"/>
</dbReference>
<keyword evidence="4" id="KW-1185">Reference proteome</keyword>
<gene>
    <name evidence="3" type="ORF">C447_11595</name>
</gene>
<dbReference type="AlphaFoldDB" id="M0LY38"/>
<evidence type="ECO:0000313" key="3">
    <source>
        <dbReference type="EMBL" id="EMA38078.1"/>
    </source>
</evidence>
<reference evidence="3 4" key="1">
    <citation type="journal article" date="2014" name="PLoS Genet.">
        <title>Phylogenetically driven sequencing of extremely halophilic archaea reveals strategies for static and dynamic osmo-response.</title>
        <authorList>
            <person name="Becker E.A."/>
            <person name="Seitzer P.M."/>
            <person name="Tritt A."/>
            <person name="Larsen D."/>
            <person name="Krusor M."/>
            <person name="Yao A.I."/>
            <person name="Wu D."/>
            <person name="Madern D."/>
            <person name="Eisen J.A."/>
            <person name="Darling A.E."/>
            <person name="Facciotti M.T."/>
        </authorList>
    </citation>
    <scope>NUCLEOTIDE SEQUENCE [LARGE SCALE GENOMIC DNA]</scope>
    <source>
        <strain evidence="3 4">100A6</strain>
    </source>
</reference>
<name>M0LY38_9EURY</name>
<dbReference type="eggNOG" id="arCOG04626">
    <property type="taxonomic scope" value="Archaea"/>
</dbReference>
<dbReference type="Pfam" id="PF23336">
    <property type="entry name" value="HTH_TbsP_C"/>
    <property type="match status" value="1"/>
</dbReference>
<evidence type="ECO:0000259" key="2">
    <source>
        <dbReference type="Pfam" id="PF23336"/>
    </source>
</evidence>
<dbReference type="RefSeq" id="WP_007694026.1">
    <property type="nucleotide sequence ID" value="NZ_AJRK01000436.1"/>
</dbReference>
<dbReference type="Proteomes" id="UP000011566">
    <property type="component" value="Unassembled WGS sequence"/>
</dbReference>
<dbReference type="EMBL" id="AOMB01000032">
    <property type="protein sequence ID" value="EMA38078.1"/>
    <property type="molecule type" value="Genomic_DNA"/>
</dbReference>
<dbReference type="OrthoDB" id="212363at2157"/>